<accession>A0A973W594</accession>
<comment type="caution">
    <text evidence="2">The sequence shown here is derived from an EMBL/GenBank/DDBJ whole genome shotgun (WGS) entry which is preliminary data.</text>
</comment>
<protein>
    <submittedName>
        <fullName evidence="2">DUF1629 domain-containing protein</fullName>
    </submittedName>
</protein>
<sequence>MDHGAGMPERNRARKFYIMTCNFAGKPPDFEVENLAVLRGSAGALAPPKGKRGFPAYPEVPRIVIGKLGKKAAPPTDIEIFHSYWLISDRLKILFEDLDPEAFAFQACEVRLANGSPGPSYWLCDVVRVLEAFGPSTLDDIRKHPYRAFLLVRESLVFNETAVGEAYVFSTPYSVEIFCDQRLKDACKQAGMKGATFKACFNK</sequence>
<dbReference type="Pfam" id="PF07791">
    <property type="entry name" value="Imm11"/>
    <property type="match status" value="1"/>
</dbReference>
<evidence type="ECO:0000259" key="1">
    <source>
        <dbReference type="Pfam" id="PF07791"/>
    </source>
</evidence>
<dbReference type="AlphaFoldDB" id="A0A973W594"/>
<gene>
    <name evidence="2" type="ORF">HAP48_033800</name>
</gene>
<reference evidence="2" key="1">
    <citation type="submission" date="2020-06" db="EMBL/GenBank/DDBJ databases">
        <title>Whole Genome Sequence of Bradyrhizobium sp. Strain 1S1.</title>
        <authorList>
            <person name="Bromfield E.S.P."/>
            <person name="Cloutier S."/>
        </authorList>
    </citation>
    <scope>NUCLEOTIDE SEQUENCE [LARGE SCALE GENOMIC DNA]</scope>
    <source>
        <strain evidence="2">1S1</strain>
    </source>
</reference>
<proteinExistence type="predicted"/>
<dbReference type="RefSeq" id="WP_166214860.1">
    <property type="nucleotide sequence ID" value="NZ_CP088285.1"/>
</dbReference>
<dbReference type="EMBL" id="JAAOLE020000001">
    <property type="protein sequence ID" value="NVI47843.1"/>
    <property type="molecule type" value="Genomic_DNA"/>
</dbReference>
<name>A0A973W594_9BRAD</name>
<organism evidence="2">
    <name type="scientific">Bradyrhizobium septentrionale</name>
    <dbReference type="NCBI Taxonomy" id="1404411"/>
    <lineage>
        <taxon>Bacteria</taxon>
        <taxon>Pseudomonadati</taxon>
        <taxon>Pseudomonadota</taxon>
        <taxon>Alphaproteobacteria</taxon>
        <taxon>Hyphomicrobiales</taxon>
        <taxon>Nitrobacteraceae</taxon>
        <taxon>Bradyrhizobium</taxon>
    </lineage>
</organism>
<feature type="domain" description="Immunity MXAN-0049 protein" evidence="1">
    <location>
        <begin position="15"/>
        <end position="200"/>
    </location>
</feature>
<dbReference type="InterPro" id="IPR012433">
    <property type="entry name" value="Imm11"/>
</dbReference>
<evidence type="ECO:0000313" key="2">
    <source>
        <dbReference type="EMBL" id="NVI47843.1"/>
    </source>
</evidence>